<protein>
    <submittedName>
        <fullName evidence="6">MBL fold metallo-hydrolase</fullName>
    </submittedName>
</protein>
<dbReference type="SMART" id="SM00849">
    <property type="entry name" value="Lactamase_B"/>
    <property type="match status" value="1"/>
</dbReference>
<comment type="similarity">
    <text evidence="1">Belongs to the metallo-beta-lactamase superfamily.</text>
</comment>
<evidence type="ECO:0000259" key="5">
    <source>
        <dbReference type="SMART" id="SM00849"/>
    </source>
</evidence>
<feature type="domain" description="Metallo-beta-lactamase" evidence="5">
    <location>
        <begin position="42"/>
        <end position="252"/>
    </location>
</feature>
<dbReference type="Gene3D" id="3.60.15.10">
    <property type="entry name" value="Ribonuclease Z/Hydroxyacylglutathione hydrolase-like"/>
    <property type="match status" value="1"/>
</dbReference>
<proteinExistence type="inferred from homology"/>
<evidence type="ECO:0000256" key="1">
    <source>
        <dbReference type="ARBA" id="ARBA00007749"/>
    </source>
</evidence>
<organism evidence="6 7">
    <name type="scientific">Marinicella sediminis</name>
    <dbReference type="NCBI Taxonomy" id="1792834"/>
    <lineage>
        <taxon>Bacteria</taxon>
        <taxon>Pseudomonadati</taxon>
        <taxon>Pseudomonadota</taxon>
        <taxon>Gammaproteobacteria</taxon>
        <taxon>Lysobacterales</taxon>
        <taxon>Marinicellaceae</taxon>
        <taxon>Marinicella</taxon>
    </lineage>
</organism>
<dbReference type="InterPro" id="IPR051013">
    <property type="entry name" value="MBL_superfamily_lactonases"/>
</dbReference>
<evidence type="ECO:0000256" key="4">
    <source>
        <dbReference type="ARBA" id="ARBA00022833"/>
    </source>
</evidence>
<evidence type="ECO:0000313" key="7">
    <source>
        <dbReference type="Proteomes" id="UP001595533"/>
    </source>
</evidence>
<evidence type="ECO:0000256" key="2">
    <source>
        <dbReference type="ARBA" id="ARBA00022723"/>
    </source>
</evidence>
<dbReference type="PANTHER" id="PTHR42978">
    <property type="entry name" value="QUORUM-QUENCHING LACTONASE YTNP-RELATED-RELATED"/>
    <property type="match status" value="1"/>
</dbReference>
<dbReference type="CDD" id="cd16281">
    <property type="entry name" value="metallo-hydrolase-like_MBL-fold"/>
    <property type="match status" value="1"/>
</dbReference>
<dbReference type="RefSeq" id="WP_077411221.1">
    <property type="nucleotide sequence ID" value="NZ_JBHRTS010000004.1"/>
</dbReference>
<dbReference type="SUPFAM" id="SSF56281">
    <property type="entry name" value="Metallo-hydrolase/oxidoreductase"/>
    <property type="match status" value="1"/>
</dbReference>
<evidence type="ECO:0000256" key="3">
    <source>
        <dbReference type="ARBA" id="ARBA00022801"/>
    </source>
</evidence>
<sequence length="281" mass="31413">MKLYSVEGNRQKLDAGAMFGNAPKALWSRWVEVDEHNRMELACRGLLAIGLNGKNVLFETGIGNFFPPKMKARFGVYESGHVLLKSLAALGLQPADIDVVVLSHLHFDHAGGMLSEWQEDQPYQLVFDQAEYLVGAEHWQRALKPHPRDRASFIPELHELLQASGRLQLVHGPHHESLGTAVKFTFTEGHTPGLMHAQVADLVFAADLIPGAAWVHVPISMGYDRFPEQLIDEKAIFLSNAVKHDQRLFFTHDPEFPVAGVQCTDGRYSITHPARQLSEEL</sequence>
<comment type="caution">
    <text evidence="6">The sequence shown here is derived from an EMBL/GenBank/DDBJ whole genome shotgun (WGS) entry which is preliminary data.</text>
</comment>
<dbReference type="Pfam" id="PF00753">
    <property type="entry name" value="Lactamase_B"/>
    <property type="match status" value="1"/>
</dbReference>
<keyword evidence="2" id="KW-0479">Metal-binding</keyword>
<accession>A0ABV7JCU6</accession>
<evidence type="ECO:0000313" key="6">
    <source>
        <dbReference type="EMBL" id="MFC3194516.1"/>
    </source>
</evidence>
<keyword evidence="3" id="KW-0378">Hydrolase</keyword>
<dbReference type="InterPro" id="IPR036866">
    <property type="entry name" value="RibonucZ/Hydroxyglut_hydro"/>
</dbReference>
<dbReference type="EMBL" id="JBHRTS010000004">
    <property type="protein sequence ID" value="MFC3194516.1"/>
    <property type="molecule type" value="Genomic_DNA"/>
</dbReference>
<keyword evidence="7" id="KW-1185">Reference proteome</keyword>
<gene>
    <name evidence="6" type="ORF">ACFODZ_09730</name>
</gene>
<dbReference type="InterPro" id="IPR001279">
    <property type="entry name" value="Metallo-B-lactamas"/>
</dbReference>
<keyword evidence="4" id="KW-0862">Zinc</keyword>
<dbReference type="PANTHER" id="PTHR42978:SF6">
    <property type="entry name" value="QUORUM-QUENCHING LACTONASE YTNP-RELATED"/>
    <property type="match status" value="1"/>
</dbReference>
<dbReference type="Proteomes" id="UP001595533">
    <property type="component" value="Unassembled WGS sequence"/>
</dbReference>
<reference evidence="7" key="1">
    <citation type="journal article" date="2019" name="Int. J. Syst. Evol. Microbiol.">
        <title>The Global Catalogue of Microorganisms (GCM) 10K type strain sequencing project: providing services to taxonomists for standard genome sequencing and annotation.</title>
        <authorList>
            <consortium name="The Broad Institute Genomics Platform"/>
            <consortium name="The Broad Institute Genome Sequencing Center for Infectious Disease"/>
            <person name="Wu L."/>
            <person name="Ma J."/>
        </authorList>
    </citation>
    <scope>NUCLEOTIDE SEQUENCE [LARGE SCALE GENOMIC DNA]</scope>
    <source>
        <strain evidence="7">KCTC 42953</strain>
    </source>
</reference>
<name>A0ABV7JCU6_9GAMM</name>